<accession>A0AAQ3N880</accession>
<dbReference type="AlphaFoldDB" id="A0AAQ3N880"/>
<gene>
    <name evidence="1" type="ORF">V8G54_018061</name>
</gene>
<reference evidence="1 2" key="1">
    <citation type="journal article" date="2023" name="Life. Sci Alliance">
        <title>Evolutionary insights into 3D genome organization and epigenetic landscape of Vigna mungo.</title>
        <authorList>
            <person name="Junaid A."/>
            <person name="Singh B."/>
            <person name="Bhatia S."/>
        </authorList>
    </citation>
    <scope>NUCLEOTIDE SEQUENCE [LARGE SCALE GENOMIC DNA]</scope>
    <source>
        <strain evidence="1">Urdbean</strain>
    </source>
</reference>
<protein>
    <submittedName>
        <fullName evidence="1">Uncharacterized protein</fullName>
    </submittedName>
</protein>
<evidence type="ECO:0000313" key="1">
    <source>
        <dbReference type="EMBL" id="WVZ04715.1"/>
    </source>
</evidence>
<dbReference type="EMBL" id="CP144695">
    <property type="protein sequence ID" value="WVZ04715.1"/>
    <property type="molecule type" value="Genomic_DNA"/>
</dbReference>
<proteinExistence type="predicted"/>
<evidence type="ECO:0000313" key="2">
    <source>
        <dbReference type="Proteomes" id="UP001374535"/>
    </source>
</evidence>
<sequence length="135" mass="15329">MHFKVAMHEPNTWIVCKKAHSNPASGWHTSSVPLSRVNQVELFGVLFGVKVSIALTHNEEVKAMKVKWVTLSSNDACILQNQLHPSVEWQHHCLSPTTHYDVVWWIASVVEFERRVSRKISGVNSLGLVEKMCLE</sequence>
<dbReference type="Proteomes" id="UP001374535">
    <property type="component" value="Chromosome 6"/>
</dbReference>
<name>A0AAQ3N880_VIGMU</name>
<organism evidence="1 2">
    <name type="scientific">Vigna mungo</name>
    <name type="common">Black gram</name>
    <name type="synonym">Phaseolus mungo</name>
    <dbReference type="NCBI Taxonomy" id="3915"/>
    <lineage>
        <taxon>Eukaryota</taxon>
        <taxon>Viridiplantae</taxon>
        <taxon>Streptophyta</taxon>
        <taxon>Embryophyta</taxon>
        <taxon>Tracheophyta</taxon>
        <taxon>Spermatophyta</taxon>
        <taxon>Magnoliopsida</taxon>
        <taxon>eudicotyledons</taxon>
        <taxon>Gunneridae</taxon>
        <taxon>Pentapetalae</taxon>
        <taxon>rosids</taxon>
        <taxon>fabids</taxon>
        <taxon>Fabales</taxon>
        <taxon>Fabaceae</taxon>
        <taxon>Papilionoideae</taxon>
        <taxon>50 kb inversion clade</taxon>
        <taxon>NPAAA clade</taxon>
        <taxon>indigoferoid/millettioid clade</taxon>
        <taxon>Phaseoleae</taxon>
        <taxon>Vigna</taxon>
    </lineage>
</organism>
<keyword evidence="2" id="KW-1185">Reference proteome</keyword>